<dbReference type="Proteomes" id="UP000008237">
    <property type="component" value="Unassembled WGS sequence"/>
</dbReference>
<gene>
    <name evidence="1" type="ORF">EAI_15795</name>
</gene>
<name>E2BBK6_HARSA</name>
<keyword evidence="2" id="KW-1185">Reference proteome</keyword>
<dbReference type="InParanoid" id="E2BBK6"/>
<reference evidence="1 2" key="1">
    <citation type="journal article" date="2010" name="Science">
        <title>Genomic comparison of the ants Camponotus floridanus and Harpegnathos saltator.</title>
        <authorList>
            <person name="Bonasio R."/>
            <person name="Zhang G."/>
            <person name="Ye C."/>
            <person name="Mutti N.S."/>
            <person name="Fang X."/>
            <person name="Qin N."/>
            <person name="Donahue G."/>
            <person name="Yang P."/>
            <person name="Li Q."/>
            <person name="Li C."/>
            <person name="Zhang P."/>
            <person name="Huang Z."/>
            <person name="Berger S.L."/>
            <person name="Reinberg D."/>
            <person name="Wang J."/>
            <person name="Liebig J."/>
        </authorList>
    </citation>
    <scope>NUCLEOTIDE SEQUENCE [LARGE SCALE GENOMIC DNA]</scope>
    <source>
        <strain evidence="1 2">R22 G/1</strain>
    </source>
</reference>
<sequence length="48" mass="5735">MILQRMAKRSTFSSLQEFPIRFHFIESHATRLSFDFVPYPFALQLELS</sequence>
<accession>E2BBK6</accession>
<organism evidence="2">
    <name type="scientific">Harpegnathos saltator</name>
    <name type="common">Jerdon's jumping ant</name>
    <dbReference type="NCBI Taxonomy" id="610380"/>
    <lineage>
        <taxon>Eukaryota</taxon>
        <taxon>Metazoa</taxon>
        <taxon>Ecdysozoa</taxon>
        <taxon>Arthropoda</taxon>
        <taxon>Hexapoda</taxon>
        <taxon>Insecta</taxon>
        <taxon>Pterygota</taxon>
        <taxon>Neoptera</taxon>
        <taxon>Endopterygota</taxon>
        <taxon>Hymenoptera</taxon>
        <taxon>Apocrita</taxon>
        <taxon>Aculeata</taxon>
        <taxon>Formicoidea</taxon>
        <taxon>Formicidae</taxon>
        <taxon>Ponerinae</taxon>
        <taxon>Ponerini</taxon>
        <taxon>Harpegnathos</taxon>
    </lineage>
</organism>
<proteinExistence type="predicted"/>
<protein>
    <submittedName>
        <fullName evidence="1">Uncharacterized protein</fullName>
    </submittedName>
</protein>
<evidence type="ECO:0000313" key="2">
    <source>
        <dbReference type="Proteomes" id="UP000008237"/>
    </source>
</evidence>
<dbReference type="EMBL" id="GL447119">
    <property type="protein sequence ID" value="EFN86924.1"/>
    <property type="molecule type" value="Genomic_DNA"/>
</dbReference>
<evidence type="ECO:0000313" key="1">
    <source>
        <dbReference type="EMBL" id="EFN86924.1"/>
    </source>
</evidence>
<dbReference type="AlphaFoldDB" id="E2BBK6"/>